<sequence length="86" mass="9886">MYECRKCANNFDIIEVVNHKYSDGFTVPYGICPLCKSRDYVEKVCANCDQYINRQIQCTIGNKTTVPFNVACGKWDIRDLSKPKVI</sequence>
<protein>
    <submittedName>
        <fullName evidence="1">Uncharacterized protein</fullName>
    </submittedName>
</protein>
<dbReference type="AlphaFoldDB" id="A0A0F9KEK9"/>
<evidence type="ECO:0000313" key="1">
    <source>
        <dbReference type="EMBL" id="KKM20538.1"/>
    </source>
</evidence>
<comment type="caution">
    <text evidence="1">The sequence shown here is derived from an EMBL/GenBank/DDBJ whole genome shotgun (WGS) entry which is preliminary data.</text>
</comment>
<reference evidence="1" key="1">
    <citation type="journal article" date="2015" name="Nature">
        <title>Complex archaea that bridge the gap between prokaryotes and eukaryotes.</title>
        <authorList>
            <person name="Spang A."/>
            <person name="Saw J.H."/>
            <person name="Jorgensen S.L."/>
            <person name="Zaremba-Niedzwiedzka K."/>
            <person name="Martijn J."/>
            <person name="Lind A.E."/>
            <person name="van Eijk R."/>
            <person name="Schleper C."/>
            <person name="Guy L."/>
            <person name="Ettema T.J."/>
        </authorList>
    </citation>
    <scope>NUCLEOTIDE SEQUENCE</scope>
</reference>
<proteinExistence type="predicted"/>
<name>A0A0F9KEK9_9ZZZZ</name>
<gene>
    <name evidence="1" type="ORF">LCGC14_1644430</name>
</gene>
<dbReference type="EMBL" id="LAZR01013744">
    <property type="protein sequence ID" value="KKM20538.1"/>
    <property type="molecule type" value="Genomic_DNA"/>
</dbReference>
<accession>A0A0F9KEK9</accession>
<organism evidence="1">
    <name type="scientific">marine sediment metagenome</name>
    <dbReference type="NCBI Taxonomy" id="412755"/>
    <lineage>
        <taxon>unclassified sequences</taxon>
        <taxon>metagenomes</taxon>
        <taxon>ecological metagenomes</taxon>
    </lineage>
</organism>